<feature type="domain" description="Major facilitator superfamily (MFS) profile" evidence="7">
    <location>
        <begin position="73"/>
        <end position="496"/>
    </location>
</feature>
<evidence type="ECO:0000259" key="7">
    <source>
        <dbReference type="PROSITE" id="PS50850"/>
    </source>
</evidence>
<dbReference type="SUPFAM" id="SSF103473">
    <property type="entry name" value="MFS general substrate transporter"/>
    <property type="match status" value="1"/>
</dbReference>
<dbReference type="InterPro" id="IPR020846">
    <property type="entry name" value="MFS_dom"/>
</dbReference>
<gene>
    <name evidence="8" type="ORF">P154DRAFT_109748</name>
</gene>
<keyword evidence="2" id="KW-0813">Transport</keyword>
<dbReference type="Gene3D" id="1.20.1250.20">
    <property type="entry name" value="MFS general substrate transporter like domains"/>
    <property type="match status" value="1"/>
</dbReference>
<feature type="transmembrane region" description="Helical" evidence="6">
    <location>
        <begin position="468"/>
        <end position="489"/>
    </location>
</feature>
<organism evidence="8 9">
    <name type="scientific">Amniculicola lignicola CBS 123094</name>
    <dbReference type="NCBI Taxonomy" id="1392246"/>
    <lineage>
        <taxon>Eukaryota</taxon>
        <taxon>Fungi</taxon>
        <taxon>Dikarya</taxon>
        <taxon>Ascomycota</taxon>
        <taxon>Pezizomycotina</taxon>
        <taxon>Dothideomycetes</taxon>
        <taxon>Pleosporomycetidae</taxon>
        <taxon>Pleosporales</taxon>
        <taxon>Amniculicolaceae</taxon>
        <taxon>Amniculicola</taxon>
    </lineage>
</organism>
<dbReference type="AlphaFoldDB" id="A0A6A5WVE1"/>
<dbReference type="PRINTS" id="PR01035">
    <property type="entry name" value="TCRTETA"/>
</dbReference>
<dbReference type="Pfam" id="PF07690">
    <property type="entry name" value="MFS_1"/>
    <property type="match status" value="1"/>
</dbReference>
<dbReference type="GO" id="GO:0016020">
    <property type="term" value="C:membrane"/>
    <property type="evidence" value="ECO:0007669"/>
    <property type="project" value="UniProtKB-SubCell"/>
</dbReference>
<evidence type="ECO:0000313" key="8">
    <source>
        <dbReference type="EMBL" id="KAF2003045.1"/>
    </source>
</evidence>
<dbReference type="Proteomes" id="UP000799779">
    <property type="component" value="Unassembled WGS sequence"/>
</dbReference>
<protein>
    <submittedName>
        <fullName evidence="8">MFS general substrate transporter</fullName>
    </submittedName>
</protein>
<reference evidence="8" key="1">
    <citation type="journal article" date="2020" name="Stud. Mycol.">
        <title>101 Dothideomycetes genomes: a test case for predicting lifestyles and emergence of pathogens.</title>
        <authorList>
            <person name="Haridas S."/>
            <person name="Albert R."/>
            <person name="Binder M."/>
            <person name="Bloem J."/>
            <person name="Labutti K."/>
            <person name="Salamov A."/>
            <person name="Andreopoulos B."/>
            <person name="Baker S."/>
            <person name="Barry K."/>
            <person name="Bills G."/>
            <person name="Bluhm B."/>
            <person name="Cannon C."/>
            <person name="Castanera R."/>
            <person name="Culley D."/>
            <person name="Daum C."/>
            <person name="Ezra D."/>
            <person name="Gonzalez J."/>
            <person name="Henrissat B."/>
            <person name="Kuo A."/>
            <person name="Liang C."/>
            <person name="Lipzen A."/>
            <person name="Lutzoni F."/>
            <person name="Magnuson J."/>
            <person name="Mondo S."/>
            <person name="Nolan M."/>
            <person name="Ohm R."/>
            <person name="Pangilinan J."/>
            <person name="Park H.-J."/>
            <person name="Ramirez L."/>
            <person name="Alfaro M."/>
            <person name="Sun H."/>
            <person name="Tritt A."/>
            <person name="Yoshinaga Y."/>
            <person name="Zwiers L.-H."/>
            <person name="Turgeon B."/>
            <person name="Goodwin S."/>
            <person name="Spatafora J."/>
            <person name="Crous P."/>
            <person name="Grigoriev I."/>
        </authorList>
    </citation>
    <scope>NUCLEOTIDE SEQUENCE</scope>
    <source>
        <strain evidence="8">CBS 123094</strain>
    </source>
</reference>
<dbReference type="CDD" id="cd17330">
    <property type="entry name" value="MFS_SLC46_TetA_like"/>
    <property type="match status" value="1"/>
</dbReference>
<evidence type="ECO:0000256" key="2">
    <source>
        <dbReference type="ARBA" id="ARBA00022448"/>
    </source>
</evidence>
<dbReference type="PROSITE" id="PS50850">
    <property type="entry name" value="MFS"/>
    <property type="match status" value="1"/>
</dbReference>
<dbReference type="PANTHER" id="PTHR23504:SF3">
    <property type="entry name" value="MAJOR FACILITATOR SUPERFAMILY (MFS) PROFILE DOMAIN-CONTAINING PROTEIN"/>
    <property type="match status" value="1"/>
</dbReference>
<name>A0A6A5WVE1_9PLEO</name>
<dbReference type="OrthoDB" id="419616at2759"/>
<evidence type="ECO:0000256" key="4">
    <source>
        <dbReference type="ARBA" id="ARBA00022989"/>
    </source>
</evidence>
<feature type="transmembrane region" description="Helical" evidence="6">
    <location>
        <begin position="369"/>
        <end position="391"/>
    </location>
</feature>
<keyword evidence="4 6" id="KW-1133">Transmembrane helix</keyword>
<feature type="transmembrane region" description="Helical" evidence="6">
    <location>
        <begin position="337"/>
        <end position="357"/>
    </location>
</feature>
<dbReference type="InterPro" id="IPR001958">
    <property type="entry name" value="Tet-R_TetA/multi-R_MdtG-like"/>
</dbReference>
<feature type="transmembrane region" description="Helical" evidence="6">
    <location>
        <begin position="243"/>
        <end position="267"/>
    </location>
</feature>
<feature type="transmembrane region" description="Helical" evidence="6">
    <location>
        <begin position="201"/>
        <end position="223"/>
    </location>
</feature>
<feature type="transmembrane region" description="Helical" evidence="6">
    <location>
        <begin position="144"/>
        <end position="163"/>
    </location>
</feature>
<feature type="transmembrane region" description="Helical" evidence="6">
    <location>
        <begin position="169"/>
        <end position="189"/>
    </location>
</feature>
<dbReference type="EMBL" id="ML977574">
    <property type="protein sequence ID" value="KAF2003045.1"/>
    <property type="molecule type" value="Genomic_DNA"/>
</dbReference>
<keyword evidence="5 6" id="KW-0472">Membrane</keyword>
<feature type="transmembrane region" description="Helical" evidence="6">
    <location>
        <begin position="437"/>
        <end position="456"/>
    </location>
</feature>
<evidence type="ECO:0000313" key="9">
    <source>
        <dbReference type="Proteomes" id="UP000799779"/>
    </source>
</evidence>
<evidence type="ECO:0000256" key="3">
    <source>
        <dbReference type="ARBA" id="ARBA00022692"/>
    </source>
</evidence>
<sequence length="508" mass="55222">MGHSKGDSKDDGQGVLAGDERTPLLAVAPVPIATYEGVETENGIFEEDHNGNIIGAPGVHDYLNEDAPLPFWQIMLLCYTRVVEPIAFFSIFPYIQNMIEDLGGIDEDSVGFYSGLIESLFSATQMCVMIFWGKASDRYGRKPVLVFSLIGVSASTALFGMSTKLWHLFFFRCLAGVFAGTIVTVRAMFTENSTKKTQARAFSYFAFAGNMGILFGPLLGGALEHPAKKYAFVFGNSKFLKHYPYALPGFVCGAIGASSAILTILFVKETLHIHHSKKLSETAAPMSTWELVKYPGVARVMIVYNYIALLAFAYTSVNPLFLFTPVHLGGIGFPPELIAAAIALAGISQALWLLFAFPPLHKRIGTGNILRICAAVWPFFFAASPILNFLLRHEMKIAFWALGPLTVSITSGVAMAFTANQLAVNDIAPTHESFGTLNALVLAVTSGLRAVVPWGATSMYAVGVKYHIFSGQLFWVVIILIAIGLTPLMKIFPKEAEGKAEIEEDSEA</sequence>
<evidence type="ECO:0000256" key="1">
    <source>
        <dbReference type="ARBA" id="ARBA00004141"/>
    </source>
</evidence>
<dbReference type="InterPro" id="IPR011701">
    <property type="entry name" value="MFS"/>
</dbReference>
<dbReference type="GO" id="GO:0022857">
    <property type="term" value="F:transmembrane transporter activity"/>
    <property type="evidence" value="ECO:0007669"/>
    <property type="project" value="InterPro"/>
</dbReference>
<evidence type="ECO:0000256" key="6">
    <source>
        <dbReference type="SAM" id="Phobius"/>
    </source>
</evidence>
<accession>A0A6A5WVE1</accession>
<dbReference type="InterPro" id="IPR036259">
    <property type="entry name" value="MFS_trans_sf"/>
</dbReference>
<feature type="transmembrane region" description="Helical" evidence="6">
    <location>
        <begin position="397"/>
        <end position="417"/>
    </location>
</feature>
<comment type="subcellular location">
    <subcellularLocation>
        <location evidence="1">Membrane</location>
        <topology evidence="1">Multi-pass membrane protein</topology>
    </subcellularLocation>
</comment>
<feature type="transmembrane region" description="Helical" evidence="6">
    <location>
        <begin position="112"/>
        <end position="132"/>
    </location>
</feature>
<keyword evidence="9" id="KW-1185">Reference proteome</keyword>
<feature type="transmembrane region" description="Helical" evidence="6">
    <location>
        <begin position="296"/>
        <end position="317"/>
    </location>
</feature>
<proteinExistence type="predicted"/>
<keyword evidence="3 6" id="KW-0812">Transmembrane</keyword>
<dbReference type="PANTHER" id="PTHR23504">
    <property type="entry name" value="MAJOR FACILITATOR SUPERFAMILY DOMAIN-CONTAINING PROTEIN 10"/>
    <property type="match status" value="1"/>
</dbReference>
<evidence type="ECO:0000256" key="5">
    <source>
        <dbReference type="ARBA" id="ARBA00023136"/>
    </source>
</evidence>